<dbReference type="Pfam" id="PF13855">
    <property type="entry name" value="LRR_8"/>
    <property type="match status" value="1"/>
</dbReference>
<evidence type="ECO:0000256" key="1">
    <source>
        <dbReference type="ARBA" id="ARBA00022614"/>
    </source>
</evidence>
<dbReference type="GeneID" id="112684358"/>
<dbReference type="SMART" id="SM00369">
    <property type="entry name" value="LRR_TYP"/>
    <property type="match status" value="3"/>
</dbReference>
<gene>
    <name evidence="7" type="primary">LOC112684358</name>
</gene>
<reference evidence="7" key="1">
    <citation type="submission" date="2025-08" db="UniProtKB">
        <authorList>
            <consortium name="RefSeq"/>
        </authorList>
    </citation>
    <scope>IDENTIFICATION</scope>
    <source>
        <tissue evidence="7">Whole body</tissue>
    </source>
</reference>
<feature type="region of interest" description="Disordered" evidence="3">
    <location>
        <begin position="537"/>
        <end position="601"/>
    </location>
</feature>
<keyword evidence="5" id="KW-0732">Signal</keyword>
<evidence type="ECO:0000313" key="7">
    <source>
        <dbReference type="RefSeq" id="XP_025411631.1"/>
    </source>
</evidence>
<feature type="compositionally biased region" description="Polar residues" evidence="3">
    <location>
        <begin position="341"/>
        <end position="356"/>
    </location>
</feature>
<organism evidence="6 7">
    <name type="scientific">Sipha flava</name>
    <name type="common">yellow sugarcane aphid</name>
    <dbReference type="NCBI Taxonomy" id="143950"/>
    <lineage>
        <taxon>Eukaryota</taxon>
        <taxon>Metazoa</taxon>
        <taxon>Ecdysozoa</taxon>
        <taxon>Arthropoda</taxon>
        <taxon>Hexapoda</taxon>
        <taxon>Insecta</taxon>
        <taxon>Pterygota</taxon>
        <taxon>Neoptera</taxon>
        <taxon>Paraneoptera</taxon>
        <taxon>Hemiptera</taxon>
        <taxon>Sternorrhyncha</taxon>
        <taxon>Aphidomorpha</taxon>
        <taxon>Aphidoidea</taxon>
        <taxon>Aphididae</taxon>
        <taxon>Sipha</taxon>
    </lineage>
</organism>
<protein>
    <submittedName>
        <fullName evidence="7">Uncharacterized protein LOC112684358</fullName>
    </submittedName>
</protein>
<evidence type="ECO:0000256" key="5">
    <source>
        <dbReference type="SAM" id="SignalP"/>
    </source>
</evidence>
<feature type="transmembrane region" description="Helical" evidence="4">
    <location>
        <begin position="485"/>
        <end position="506"/>
    </location>
</feature>
<dbReference type="SUPFAM" id="SSF52058">
    <property type="entry name" value="L domain-like"/>
    <property type="match status" value="1"/>
</dbReference>
<feature type="compositionally biased region" description="Low complexity" evidence="3">
    <location>
        <begin position="578"/>
        <end position="587"/>
    </location>
</feature>
<evidence type="ECO:0000256" key="4">
    <source>
        <dbReference type="SAM" id="Phobius"/>
    </source>
</evidence>
<evidence type="ECO:0000256" key="3">
    <source>
        <dbReference type="SAM" id="MobiDB-lite"/>
    </source>
</evidence>
<dbReference type="InterPro" id="IPR001611">
    <property type="entry name" value="Leu-rich_rpt"/>
</dbReference>
<feature type="compositionally biased region" description="Low complexity" evidence="3">
    <location>
        <begin position="380"/>
        <end position="418"/>
    </location>
</feature>
<dbReference type="Proteomes" id="UP000694846">
    <property type="component" value="Unplaced"/>
</dbReference>
<keyword evidence="1" id="KW-0433">Leucine-rich repeat</keyword>
<keyword evidence="6" id="KW-1185">Reference proteome</keyword>
<dbReference type="InterPro" id="IPR003591">
    <property type="entry name" value="Leu-rich_rpt_typical-subtyp"/>
</dbReference>
<proteinExistence type="predicted"/>
<feature type="region of interest" description="Disordered" evidence="3">
    <location>
        <begin position="304"/>
        <end position="418"/>
    </location>
</feature>
<keyword evidence="4" id="KW-0812">Transmembrane</keyword>
<keyword evidence="2" id="KW-0677">Repeat</keyword>
<feature type="chain" id="PRO_5034604952" evidence="5">
    <location>
        <begin position="24"/>
        <end position="624"/>
    </location>
</feature>
<dbReference type="Gene3D" id="3.80.10.10">
    <property type="entry name" value="Ribonuclease Inhibitor"/>
    <property type="match status" value="2"/>
</dbReference>
<keyword evidence="4" id="KW-1133">Transmembrane helix</keyword>
<dbReference type="PANTHER" id="PTHR24366">
    <property type="entry name" value="IG(IMMUNOGLOBULIN) AND LRR(LEUCINE RICH REPEAT) DOMAINS"/>
    <property type="match status" value="1"/>
</dbReference>
<accession>A0A8B8FMB5</accession>
<evidence type="ECO:0000256" key="2">
    <source>
        <dbReference type="ARBA" id="ARBA00022737"/>
    </source>
</evidence>
<feature type="signal peptide" evidence="5">
    <location>
        <begin position="1"/>
        <end position="23"/>
    </location>
</feature>
<feature type="compositionally biased region" description="Acidic residues" evidence="3">
    <location>
        <begin position="565"/>
        <end position="577"/>
    </location>
</feature>
<keyword evidence="4" id="KW-0472">Membrane</keyword>
<dbReference type="RefSeq" id="XP_025411631.1">
    <property type="nucleotide sequence ID" value="XM_025555846.1"/>
</dbReference>
<dbReference type="AlphaFoldDB" id="A0A8B8FMB5"/>
<dbReference type="InterPro" id="IPR032675">
    <property type="entry name" value="LRR_dom_sf"/>
</dbReference>
<name>A0A8B8FMB5_9HEMI</name>
<evidence type="ECO:0000313" key="6">
    <source>
        <dbReference type="Proteomes" id="UP000694846"/>
    </source>
</evidence>
<dbReference type="OrthoDB" id="676979at2759"/>
<sequence length="624" mass="65725">MSSKAMQVLTTVLCALFVASASAAPCPRPCKCFADVNGIQAANCTELPVRAATAWPQKILRLQLAGDRAAVAAPMVLRDKAFGHFPRLTYLDVSGRAVQHVAALAFDGLPELVELNLARTGVKKLDRRAFAGNRKLAFLSLRGNPGLTVSPSFLVSDSITELDVSACGLTALKSVYFSGLPNLKYLFAANNRLKALGSQFAPPGIKYVDLANNRIGHVDDDLEAYKRLRTVDLTGNPINCTCELSDVDRKLTARGVAFGNTVTCANTGLPLDDMAEVCSADDKDMLGDDPKAIYKSDDLLEVDDGMMSAGDDRVDGGSGSGSGDGAPPVFSTPSDVAGAENESNGSVENTSSQRPDTTSEETTSEEAIPGETASEETTTDETVSGDPTSGESTSEAETSVTTGSEETTDETSTVPVVPVDEVISVKVSARPDSAVDHDGGTTTTTTTTTVAVDHDIVSNPILLPKDEVQEQHSLVAAVDYLRSNVAVTGTAVILAVLIMAIVYKAVCAGKSRSRRTAEADGKTVELKEIKYIAADTEDSRNRDDDDRDELTTPSSSAEENLLEDRGDDTDDSDDSDDVQPSPSAVVDAMKANGDAAATNVPTRVIVKLGETPKASRPVTIDNVH</sequence>